<gene>
    <name evidence="2" type="ORF">ABS768_05375</name>
</gene>
<protein>
    <recommendedName>
        <fullName evidence="4">DUF3592 domain-containing protein</fullName>
    </recommendedName>
</protein>
<organism evidence="2 3">
    <name type="scientific">Flavobacterium rhizophilum</name>
    <dbReference type="NCBI Taxonomy" id="3163296"/>
    <lineage>
        <taxon>Bacteria</taxon>
        <taxon>Pseudomonadati</taxon>
        <taxon>Bacteroidota</taxon>
        <taxon>Flavobacteriia</taxon>
        <taxon>Flavobacteriales</taxon>
        <taxon>Flavobacteriaceae</taxon>
        <taxon>Flavobacterium</taxon>
    </lineage>
</organism>
<evidence type="ECO:0000256" key="1">
    <source>
        <dbReference type="SAM" id="Phobius"/>
    </source>
</evidence>
<dbReference type="RefSeq" id="WP_408073947.1">
    <property type="nucleotide sequence ID" value="NZ_JBELQB010000003.1"/>
</dbReference>
<dbReference type="EMBL" id="JBELQB010000003">
    <property type="protein sequence ID" value="MFL9836920.1"/>
    <property type="molecule type" value="Genomic_DNA"/>
</dbReference>
<accession>A0ABW8YAI2</accession>
<keyword evidence="1" id="KW-0472">Membrane</keyword>
<dbReference type="Proteomes" id="UP001629059">
    <property type="component" value="Unassembled WGS sequence"/>
</dbReference>
<keyword evidence="3" id="KW-1185">Reference proteome</keyword>
<reference evidence="2 3" key="1">
    <citation type="submission" date="2024-06" db="EMBL/GenBank/DDBJ databases">
        <authorList>
            <person name="Kaempfer P."/>
            <person name="Viver T."/>
        </authorList>
    </citation>
    <scope>NUCLEOTIDE SEQUENCE [LARGE SCALE GENOMIC DNA]</scope>
    <source>
        <strain evidence="2 3">ST-75</strain>
    </source>
</reference>
<sequence>MQTQIGFPLFFKLVKGNKLFLLGAIFTLLSIVVMVPTFMMVSSFIEPYQKYDHELIYSKGTEKEAVVDRMTIKTNVTINSENPILIFYSYKDNGQVVHDKFETFDLNDMHNAFSNDKIKIHEPVVIKVYKGQSAIVGLEPFVFPYKVFYIFFIFPLVGIILLVIGMIPGLKIYRIYKNGKEREATIYDLAPVSSGFFLLAKRKAAVNYHYLSKNGTKLTGEAMLPINFLVNHVQGDTLTVYVSLGDENKSYPSPKYLFK</sequence>
<feature type="transmembrane region" description="Helical" evidence="1">
    <location>
        <begin position="147"/>
        <end position="170"/>
    </location>
</feature>
<keyword evidence="1" id="KW-0812">Transmembrane</keyword>
<keyword evidence="1" id="KW-1133">Transmembrane helix</keyword>
<evidence type="ECO:0000313" key="3">
    <source>
        <dbReference type="Proteomes" id="UP001629059"/>
    </source>
</evidence>
<evidence type="ECO:0008006" key="4">
    <source>
        <dbReference type="Google" id="ProtNLM"/>
    </source>
</evidence>
<feature type="transmembrane region" description="Helical" evidence="1">
    <location>
        <begin position="20"/>
        <end position="45"/>
    </location>
</feature>
<evidence type="ECO:0000313" key="2">
    <source>
        <dbReference type="EMBL" id="MFL9836920.1"/>
    </source>
</evidence>
<name>A0ABW8YAI2_9FLAO</name>
<proteinExistence type="predicted"/>
<comment type="caution">
    <text evidence="2">The sequence shown here is derived from an EMBL/GenBank/DDBJ whole genome shotgun (WGS) entry which is preliminary data.</text>
</comment>